<organism evidence="1">
    <name type="scientific">Ackermannviridae sp</name>
    <dbReference type="NCBI Taxonomy" id="2831612"/>
    <lineage>
        <taxon>Viruses</taxon>
        <taxon>Duplodnaviria</taxon>
        <taxon>Heunggongvirae</taxon>
        <taxon>Uroviricota</taxon>
        <taxon>Caudoviricetes</taxon>
        <taxon>Pantevenvirales</taxon>
        <taxon>Ackermannviridae</taxon>
    </lineage>
</organism>
<reference evidence="1" key="1">
    <citation type="journal article" date="2021" name="Proc. Natl. Acad. Sci. U.S.A.">
        <title>A Catalog of Tens of Thousands of Viruses from Human Metagenomes Reveals Hidden Associations with Chronic Diseases.</title>
        <authorList>
            <person name="Tisza M.J."/>
            <person name="Buck C.B."/>
        </authorList>
    </citation>
    <scope>NUCLEOTIDE SEQUENCE</scope>
    <source>
        <strain evidence="1">CtY4J10</strain>
    </source>
</reference>
<sequence length="123" mass="14611">MRRPTHNEYGIQLDRNGYAPSIMPIDGFKCYKCQQWKPTERHEIFFGSGSKYNGRRDKSKQYGLWVPLCADCHRNAPDAVHNCAATRLWLEQDGQRHAMAYYHWTVADFRSRFYKNYLDITED</sequence>
<proteinExistence type="predicted"/>
<dbReference type="EMBL" id="BK035411">
    <property type="protein sequence ID" value="DAG99433.1"/>
    <property type="molecule type" value="Genomic_DNA"/>
</dbReference>
<evidence type="ECO:0000313" key="1">
    <source>
        <dbReference type="EMBL" id="DAG99433.1"/>
    </source>
</evidence>
<protein>
    <submittedName>
        <fullName evidence="1">Recombination enhancement, RecA-dependent nuclease</fullName>
    </submittedName>
</protein>
<accession>A0A8S5VVZ0</accession>
<name>A0A8S5VVZ0_9CAUD</name>